<dbReference type="CDD" id="cd02869">
    <property type="entry name" value="PseudoU_synth_RluA_like"/>
    <property type="match status" value="1"/>
</dbReference>
<comment type="caution">
    <text evidence="3">The sequence shown here is derived from an EMBL/GenBank/DDBJ whole genome shotgun (WGS) entry which is preliminary data.</text>
</comment>
<feature type="compositionally biased region" description="Basic and acidic residues" evidence="1">
    <location>
        <begin position="154"/>
        <end position="170"/>
    </location>
</feature>
<dbReference type="GO" id="GO:0000455">
    <property type="term" value="P:enzyme-directed rRNA pseudouridine synthesis"/>
    <property type="evidence" value="ECO:0007669"/>
    <property type="project" value="TreeGrafter"/>
</dbReference>
<keyword evidence="4" id="KW-1185">Reference proteome</keyword>
<dbReference type="Pfam" id="PF00849">
    <property type="entry name" value="PseudoU_synth_2"/>
    <property type="match status" value="1"/>
</dbReference>
<dbReference type="GO" id="GO:0003723">
    <property type="term" value="F:RNA binding"/>
    <property type="evidence" value="ECO:0007669"/>
    <property type="project" value="InterPro"/>
</dbReference>
<dbReference type="HOGENOM" id="CLU_037416_0_0_10"/>
<evidence type="ECO:0000313" key="3">
    <source>
        <dbReference type="EMBL" id="KKB59269.1"/>
    </source>
</evidence>
<gene>
    <name evidence="3" type="ORF">HMPREF1536_00809</name>
</gene>
<dbReference type="PANTHER" id="PTHR21600:SF89">
    <property type="entry name" value="RIBOSOMAL LARGE SUBUNIT PSEUDOURIDINE SYNTHASE A"/>
    <property type="match status" value="1"/>
</dbReference>
<reference evidence="3 4" key="1">
    <citation type="submission" date="2013-04" db="EMBL/GenBank/DDBJ databases">
        <title>The Genome Sequence of Parabacteroides gordonii DSM 23371.</title>
        <authorList>
            <consortium name="The Broad Institute Genomics Platform"/>
            <person name="Earl A."/>
            <person name="Ward D."/>
            <person name="Feldgarden M."/>
            <person name="Gevers D."/>
            <person name="Martens E."/>
            <person name="Sakamoto M."/>
            <person name="Benno Y."/>
            <person name="Suzuki N."/>
            <person name="Matsunaga N."/>
            <person name="Koshihara K."/>
            <person name="Seki M."/>
            <person name="Komiya H."/>
            <person name="Walker B."/>
            <person name="Young S."/>
            <person name="Zeng Q."/>
            <person name="Gargeya S."/>
            <person name="Fitzgerald M."/>
            <person name="Haas B."/>
            <person name="Abouelleil A."/>
            <person name="Allen A.W."/>
            <person name="Alvarado L."/>
            <person name="Arachchi H.M."/>
            <person name="Berlin A.M."/>
            <person name="Chapman S.B."/>
            <person name="Gainer-Dewar J."/>
            <person name="Goldberg J."/>
            <person name="Griggs A."/>
            <person name="Gujja S."/>
            <person name="Hansen M."/>
            <person name="Howarth C."/>
            <person name="Imamovic A."/>
            <person name="Ireland A."/>
            <person name="Larimer J."/>
            <person name="McCowan C."/>
            <person name="Murphy C."/>
            <person name="Pearson M."/>
            <person name="Poon T.W."/>
            <person name="Priest M."/>
            <person name="Roberts A."/>
            <person name="Saif S."/>
            <person name="Shea T."/>
            <person name="Sisk P."/>
            <person name="Sykes S."/>
            <person name="Wortman J."/>
            <person name="Nusbaum C."/>
            <person name="Birren B."/>
        </authorList>
    </citation>
    <scope>NUCLEOTIDE SEQUENCE [LARGE SCALE GENOMIC DNA]</scope>
    <source>
        <strain evidence="3 4">MS-1</strain>
    </source>
</reference>
<evidence type="ECO:0000313" key="4">
    <source>
        <dbReference type="Proteomes" id="UP000033035"/>
    </source>
</evidence>
<feature type="region of interest" description="Disordered" evidence="1">
    <location>
        <begin position="150"/>
        <end position="174"/>
    </location>
</feature>
<name>A0A0F5JNI6_9BACT</name>
<accession>A0A0F5JNI6</accession>
<dbReference type="GO" id="GO:0140098">
    <property type="term" value="F:catalytic activity, acting on RNA"/>
    <property type="evidence" value="ECO:0007669"/>
    <property type="project" value="UniProtKB-ARBA"/>
</dbReference>
<dbReference type="EMBL" id="AQHW01000005">
    <property type="protein sequence ID" value="KKB59269.1"/>
    <property type="molecule type" value="Genomic_DNA"/>
</dbReference>
<dbReference type="InterPro" id="IPR006145">
    <property type="entry name" value="PsdUridine_synth_RsuA/RluA"/>
</dbReference>
<proteinExistence type="predicted"/>
<protein>
    <submittedName>
        <fullName evidence="3">RluA family pseudouridine synthase</fullName>
    </submittedName>
</protein>
<feature type="domain" description="Pseudouridine synthase RsuA/RluA-like" evidence="2">
    <location>
        <begin position="353"/>
        <end position="501"/>
    </location>
</feature>
<dbReference type="PATRIC" id="fig|1203610.3.peg.834"/>
<evidence type="ECO:0000259" key="2">
    <source>
        <dbReference type="Pfam" id="PF00849"/>
    </source>
</evidence>
<dbReference type="InterPro" id="IPR050188">
    <property type="entry name" value="RluA_PseudoU_synthase"/>
</dbReference>
<sequence length="554" mass="63473">MQDHADKMDKFHSFGRSVSNIPLPEQFTYPFHYTPHPLSVIAAEEVQAYLLSRKDWENDLEQGKMFGVLTVQTETGELGFLAAFSGILAGKNLHSYFVPPIYDLQQPQGFFRLEEDRISAINARIKQLQADKEYTDNKNNLTETIRQAEQSVNEAKEQLKAAQKDRESKRQTNPSEVELANMIRESQFQKAELKRLKQQWNDRIEALQSKVKAFESVIEKLKTERKNRSATLQQQLFEQFRILNAREEIRDLCDIFSETEQKVPPAGAGECAAPKLLQYAYQHHLKPIAMAEFWWGNSPKTEIRRHGYYYPACKGKCEPILKHMLQGLDVESNPLSKNIHSDTELEILLEDEYLLVINKPAGMLSVPGKMDLDSVYQRLAARYPDATGPMIVHRLDMATSGLLLVAKTKTIHQNLQAQFKNRTVKKRYIALLDGSVLSDEGTIDLPLCPDPTDRPRQVVNKEYGKPALTNYQVLERKPDHTRIVFYPLTGRTHQLRVHAAHPEGLNTPIIGDELYGKKADRLYLHAESLEFKHPVTGEIVHVEKKAEFHIGNQR</sequence>
<dbReference type="PANTHER" id="PTHR21600">
    <property type="entry name" value="MITOCHONDRIAL RNA PSEUDOURIDINE SYNTHASE"/>
    <property type="match status" value="1"/>
</dbReference>
<dbReference type="PROSITE" id="PS01129">
    <property type="entry name" value="PSI_RLU"/>
    <property type="match status" value="1"/>
</dbReference>
<dbReference type="InterPro" id="IPR006224">
    <property type="entry name" value="PsdUridine_synth_RluA-like_CS"/>
</dbReference>
<evidence type="ECO:0000256" key="1">
    <source>
        <dbReference type="SAM" id="MobiDB-lite"/>
    </source>
</evidence>
<dbReference type="Proteomes" id="UP000033035">
    <property type="component" value="Unassembled WGS sequence"/>
</dbReference>
<dbReference type="AlphaFoldDB" id="A0A0F5JNI6"/>
<dbReference type="Gene3D" id="3.30.2350.10">
    <property type="entry name" value="Pseudouridine synthase"/>
    <property type="match status" value="1"/>
</dbReference>
<organism evidence="3 4">
    <name type="scientific">Parabacteroides gordonii MS-1 = DSM 23371</name>
    <dbReference type="NCBI Taxonomy" id="1203610"/>
    <lineage>
        <taxon>Bacteria</taxon>
        <taxon>Pseudomonadati</taxon>
        <taxon>Bacteroidota</taxon>
        <taxon>Bacteroidia</taxon>
        <taxon>Bacteroidales</taxon>
        <taxon>Tannerellaceae</taxon>
        <taxon>Parabacteroides</taxon>
    </lineage>
</organism>
<dbReference type="STRING" id="1203610.HMPREF1536_00809"/>
<dbReference type="InterPro" id="IPR020103">
    <property type="entry name" value="PsdUridine_synth_cat_dom_sf"/>
</dbReference>
<dbReference type="GO" id="GO:0009982">
    <property type="term" value="F:pseudouridine synthase activity"/>
    <property type="evidence" value="ECO:0007669"/>
    <property type="project" value="InterPro"/>
</dbReference>
<dbReference type="SUPFAM" id="SSF55120">
    <property type="entry name" value="Pseudouridine synthase"/>
    <property type="match status" value="1"/>
</dbReference>